<dbReference type="InterPro" id="IPR005135">
    <property type="entry name" value="Endo/exonuclease/phosphatase"/>
</dbReference>
<reference evidence="2 3" key="1">
    <citation type="submission" date="2021-06" db="EMBL/GenBank/DDBJ databases">
        <title>Caerostris extrusa draft genome.</title>
        <authorList>
            <person name="Kono N."/>
            <person name="Arakawa K."/>
        </authorList>
    </citation>
    <scope>NUCLEOTIDE SEQUENCE [LARGE SCALE GENOMIC DNA]</scope>
</reference>
<dbReference type="PANTHER" id="PTHR33273:SF2">
    <property type="entry name" value="ENDONUCLEASE_EXONUCLEASE_PHOSPHATASE DOMAIN-CONTAINING PROTEIN"/>
    <property type="match status" value="1"/>
</dbReference>
<dbReference type="EMBL" id="BPLR01009518">
    <property type="protein sequence ID" value="GIY32485.1"/>
    <property type="molecule type" value="Genomic_DNA"/>
</dbReference>
<evidence type="ECO:0000313" key="3">
    <source>
        <dbReference type="Proteomes" id="UP001054945"/>
    </source>
</evidence>
<dbReference type="PANTHER" id="PTHR33273">
    <property type="entry name" value="DOMAIN-CONTAINING PROTEIN, PUTATIVE-RELATED"/>
    <property type="match status" value="1"/>
</dbReference>
<comment type="caution">
    <text evidence="2">The sequence shown here is derived from an EMBL/GenBank/DDBJ whole genome shotgun (WGS) entry which is preliminary data.</text>
</comment>
<dbReference type="GO" id="GO:0003964">
    <property type="term" value="F:RNA-directed DNA polymerase activity"/>
    <property type="evidence" value="ECO:0007669"/>
    <property type="project" value="UniProtKB-KW"/>
</dbReference>
<dbReference type="Gene3D" id="3.60.10.10">
    <property type="entry name" value="Endonuclease/exonuclease/phosphatase"/>
    <property type="match status" value="1"/>
</dbReference>
<evidence type="ECO:0000313" key="2">
    <source>
        <dbReference type="EMBL" id="GIY32485.1"/>
    </source>
</evidence>
<keyword evidence="3" id="KW-1185">Reference proteome</keyword>
<protein>
    <submittedName>
        <fullName evidence="2">RNA-directed DNA polymerase from mobile element jockey</fullName>
    </submittedName>
</protein>
<dbReference type="Pfam" id="PF03372">
    <property type="entry name" value="Exo_endo_phos"/>
    <property type="match status" value="1"/>
</dbReference>
<gene>
    <name evidence="2" type="primary">pol</name>
    <name evidence="2" type="ORF">CEXT_785011</name>
</gene>
<keyword evidence="2" id="KW-0808">Transferase</keyword>
<evidence type="ECO:0000259" key="1">
    <source>
        <dbReference type="Pfam" id="PF03372"/>
    </source>
</evidence>
<sequence length="280" mass="32223">MFSLNRINLHSLRVGFWNANGIRRQLQEIKEFLSDHDLDLFLIQETFLHPGHNPQIPNFTLYKNDRVNTNTRSTGGGTCIYVKNTLTHHQIPTPTLTSSEATIINLKLTNTSSIVFISYYSNPRRFTQIDDLEKLAKLHNNIIFAGDFNATYTSWNNIKNSYRENCLNKFINRKNFIIIAPASATHIDPRATARHNVLDFTILKNILFPATATVLHELSSDHLPCILDIETNIKPHSTPNLFVTNWDDYNYKIQHTNLNPININNEEDADKAIENFTKDM</sequence>
<dbReference type="AlphaFoldDB" id="A0AAV4SFG8"/>
<keyword evidence="2" id="KW-0548">Nucleotidyltransferase</keyword>
<name>A0AAV4SFG8_CAEEX</name>
<dbReference type="InterPro" id="IPR036691">
    <property type="entry name" value="Endo/exonu/phosph_ase_sf"/>
</dbReference>
<dbReference type="Proteomes" id="UP001054945">
    <property type="component" value="Unassembled WGS sequence"/>
</dbReference>
<feature type="domain" description="Endonuclease/exonuclease/phosphatase" evidence="1">
    <location>
        <begin position="17"/>
        <end position="222"/>
    </location>
</feature>
<proteinExistence type="predicted"/>
<keyword evidence="2" id="KW-0695">RNA-directed DNA polymerase</keyword>
<dbReference type="SUPFAM" id="SSF56219">
    <property type="entry name" value="DNase I-like"/>
    <property type="match status" value="1"/>
</dbReference>
<accession>A0AAV4SFG8</accession>
<organism evidence="2 3">
    <name type="scientific">Caerostris extrusa</name>
    <name type="common">Bark spider</name>
    <name type="synonym">Caerostris bankana</name>
    <dbReference type="NCBI Taxonomy" id="172846"/>
    <lineage>
        <taxon>Eukaryota</taxon>
        <taxon>Metazoa</taxon>
        <taxon>Ecdysozoa</taxon>
        <taxon>Arthropoda</taxon>
        <taxon>Chelicerata</taxon>
        <taxon>Arachnida</taxon>
        <taxon>Araneae</taxon>
        <taxon>Araneomorphae</taxon>
        <taxon>Entelegynae</taxon>
        <taxon>Araneoidea</taxon>
        <taxon>Araneidae</taxon>
        <taxon>Caerostris</taxon>
    </lineage>
</organism>